<dbReference type="GO" id="GO:0005737">
    <property type="term" value="C:cytoplasm"/>
    <property type="evidence" value="ECO:0007669"/>
    <property type="project" value="TreeGrafter"/>
</dbReference>
<dbReference type="InterPro" id="IPR038765">
    <property type="entry name" value="Papain-like_cys_pep_sf"/>
</dbReference>
<dbReference type="InterPro" id="IPR001300">
    <property type="entry name" value="Peptidase_C2_calpain_cat"/>
</dbReference>
<dbReference type="InterPro" id="IPR022682">
    <property type="entry name" value="Calpain_domain_III"/>
</dbReference>
<feature type="domain" description="Calpain catalytic" evidence="3">
    <location>
        <begin position="1"/>
        <end position="51"/>
    </location>
</feature>
<dbReference type="PANTHER" id="PTHR10183">
    <property type="entry name" value="CALPAIN"/>
    <property type="match status" value="1"/>
</dbReference>
<comment type="caution">
    <text evidence="2">Lacks conserved residue(s) required for the propagation of feature annotation.</text>
</comment>
<dbReference type="Proteomes" id="UP000276133">
    <property type="component" value="Unassembled WGS sequence"/>
</dbReference>
<dbReference type="InterPro" id="IPR036213">
    <property type="entry name" value="Calpain_III_sf"/>
</dbReference>
<dbReference type="SUPFAM" id="SSF49758">
    <property type="entry name" value="Calpain large subunit, middle domain (domain III)"/>
    <property type="match status" value="1"/>
</dbReference>
<dbReference type="InterPro" id="IPR022683">
    <property type="entry name" value="Calpain_III"/>
</dbReference>
<dbReference type="PRINTS" id="PR00704">
    <property type="entry name" value="CALPAIN"/>
</dbReference>
<dbReference type="PANTHER" id="PTHR10183:SF433">
    <property type="entry name" value="CALPAIN-A-RELATED"/>
    <property type="match status" value="1"/>
</dbReference>
<dbReference type="InterPro" id="IPR022684">
    <property type="entry name" value="Calpain_cysteine_protease"/>
</dbReference>
<dbReference type="SMART" id="SM00720">
    <property type="entry name" value="calpain_III"/>
    <property type="match status" value="1"/>
</dbReference>
<dbReference type="GO" id="GO:0004198">
    <property type="term" value="F:calcium-dependent cysteine-type endopeptidase activity"/>
    <property type="evidence" value="ECO:0007669"/>
    <property type="project" value="InterPro"/>
</dbReference>
<evidence type="ECO:0000256" key="1">
    <source>
        <dbReference type="ARBA" id="ARBA00007623"/>
    </source>
</evidence>
<dbReference type="EMBL" id="REGN01002144">
    <property type="protein sequence ID" value="RNA29985.1"/>
    <property type="molecule type" value="Genomic_DNA"/>
</dbReference>
<dbReference type="GO" id="GO:0006508">
    <property type="term" value="P:proteolysis"/>
    <property type="evidence" value="ECO:0007669"/>
    <property type="project" value="InterPro"/>
</dbReference>
<dbReference type="Gene3D" id="2.60.120.380">
    <property type="match status" value="1"/>
</dbReference>
<dbReference type="OrthoDB" id="186625at2759"/>
<dbReference type="PROSITE" id="PS50203">
    <property type="entry name" value="CALPAIN_CAT"/>
    <property type="match status" value="1"/>
</dbReference>
<reference evidence="4 5" key="1">
    <citation type="journal article" date="2018" name="Sci. Rep.">
        <title>Genomic signatures of local adaptation to the degree of environmental predictability in rotifers.</title>
        <authorList>
            <person name="Franch-Gras L."/>
            <person name="Hahn C."/>
            <person name="Garcia-Roger E.M."/>
            <person name="Carmona M.J."/>
            <person name="Serra M."/>
            <person name="Gomez A."/>
        </authorList>
    </citation>
    <scope>NUCLEOTIDE SEQUENCE [LARGE SCALE GENOMIC DNA]</scope>
    <source>
        <strain evidence="4">HYR1</strain>
    </source>
</reference>
<evidence type="ECO:0000313" key="4">
    <source>
        <dbReference type="EMBL" id="RNA29985.1"/>
    </source>
</evidence>
<evidence type="ECO:0000256" key="2">
    <source>
        <dbReference type="PROSITE-ProRule" id="PRU00239"/>
    </source>
</evidence>
<name>A0A3M7S2Y9_BRAPC</name>
<accession>A0A3M7S2Y9</accession>
<gene>
    <name evidence="4" type="ORF">BpHYR1_028424</name>
</gene>
<sequence>MQWKKSKIFFRLRSPWADDYRYNGPWKNGYFFITFDDFVKNFDYLSICHTNINGISNEGNYGDAHWELKMFKGEWKVGETAGGCEDEDTFWINPQHTFSIKNSNLSVVVSLSQEGISKKRFQTYGEFTGVHDAIGFYIYALNPDAQTNAEGKYEKSNVRLFNFTRAFKYQREFSMRFEIPPGDYVVLPCLYKKDHPGNYVLRVYIQSGNQDGQIKSENDNFPSNNVNPIVDDTDMYDKLYYRGKNKQQNKDLSNQAKHNNSRACLTITFFKTCILPYFDYCSTLLCYFPKETIIKLAKTNNFNEINNFLENCSLYFEIEENDSRNLKYNLRKSENLIKQASKTANGEKTFGFFNSRLMNSFVIKRSILKFATFKHSIFNNKVLSSLLW</sequence>
<organism evidence="4 5">
    <name type="scientific">Brachionus plicatilis</name>
    <name type="common">Marine rotifer</name>
    <name type="synonym">Brachionus muelleri</name>
    <dbReference type="NCBI Taxonomy" id="10195"/>
    <lineage>
        <taxon>Eukaryota</taxon>
        <taxon>Metazoa</taxon>
        <taxon>Spiralia</taxon>
        <taxon>Gnathifera</taxon>
        <taxon>Rotifera</taxon>
        <taxon>Eurotatoria</taxon>
        <taxon>Monogononta</taxon>
        <taxon>Pseudotrocha</taxon>
        <taxon>Ploima</taxon>
        <taxon>Brachionidae</taxon>
        <taxon>Brachionus</taxon>
    </lineage>
</organism>
<proteinExistence type="inferred from homology"/>
<comment type="similarity">
    <text evidence="1">Belongs to the peptidase C2 family.</text>
</comment>
<protein>
    <submittedName>
        <fullName evidence="4">Calpain-A</fullName>
    </submittedName>
</protein>
<dbReference type="Pfam" id="PF01067">
    <property type="entry name" value="Calpain_III"/>
    <property type="match status" value="1"/>
</dbReference>
<dbReference type="AlphaFoldDB" id="A0A3M7S2Y9"/>
<dbReference type="STRING" id="10195.A0A3M7S2Y9"/>
<keyword evidence="5" id="KW-1185">Reference proteome</keyword>
<evidence type="ECO:0000259" key="3">
    <source>
        <dbReference type="PROSITE" id="PS50203"/>
    </source>
</evidence>
<dbReference type="SUPFAM" id="SSF54001">
    <property type="entry name" value="Cysteine proteinases"/>
    <property type="match status" value="1"/>
</dbReference>
<comment type="caution">
    <text evidence="4">The sequence shown here is derived from an EMBL/GenBank/DDBJ whole genome shotgun (WGS) entry which is preliminary data.</text>
</comment>
<evidence type="ECO:0000313" key="5">
    <source>
        <dbReference type="Proteomes" id="UP000276133"/>
    </source>
</evidence>